<comment type="caution">
    <text evidence="1">The sequence shown here is derived from an EMBL/GenBank/DDBJ whole genome shotgun (WGS) entry which is preliminary data.</text>
</comment>
<name>A0A8S2RKC9_9BILA</name>
<reference evidence="1" key="1">
    <citation type="submission" date="2021-02" db="EMBL/GenBank/DDBJ databases">
        <authorList>
            <person name="Nowell W R."/>
        </authorList>
    </citation>
    <scope>NUCLEOTIDE SEQUENCE</scope>
</reference>
<proteinExistence type="predicted"/>
<evidence type="ECO:0000313" key="1">
    <source>
        <dbReference type="EMBL" id="CAF4174085.1"/>
    </source>
</evidence>
<dbReference type="Proteomes" id="UP000681720">
    <property type="component" value="Unassembled WGS sequence"/>
</dbReference>
<protein>
    <submittedName>
        <fullName evidence="1">Uncharacterized protein</fullName>
    </submittedName>
</protein>
<organism evidence="1 2">
    <name type="scientific">Rotaria magnacalcarata</name>
    <dbReference type="NCBI Taxonomy" id="392030"/>
    <lineage>
        <taxon>Eukaryota</taxon>
        <taxon>Metazoa</taxon>
        <taxon>Spiralia</taxon>
        <taxon>Gnathifera</taxon>
        <taxon>Rotifera</taxon>
        <taxon>Eurotatoria</taxon>
        <taxon>Bdelloidea</taxon>
        <taxon>Philodinida</taxon>
        <taxon>Philodinidae</taxon>
        <taxon>Rotaria</taxon>
    </lineage>
</organism>
<feature type="non-terminal residue" evidence="1">
    <location>
        <position position="78"/>
    </location>
</feature>
<sequence>LPNSKIVVNGKVGYLHFQEELQISANDSYCLNFEYYGYGTWYGGSLQVSSWTSNDPKTVQVLWPKTSSSQYVYTTGQW</sequence>
<evidence type="ECO:0000313" key="2">
    <source>
        <dbReference type="Proteomes" id="UP000681720"/>
    </source>
</evidence>
<dbReference type="EMBL" id="CAJOBJ010014019">
    <property type="protein sequence ID" value="CAF4174085.1"/>
    <property type="molecule type" value="Genomic_DNA"/>
</dbReference>
<gene>
    <name evidence="1" type="ORF">GIL414_LOCUS20490</name>
</gene>
<dbReference type="AlphaFoldDB" id="A0A8S2RKC9"/>
<accession>A0A8S2RKC9</accession>